<keyword evidence="13" id="KW-1185">Reference proteome</keyword>
<evidence type="ECO:0000256" key="8">
    <source>
        <dbReference type="HAMAP-Rule" id="MF_01325"/>
    </source>
</evidence>
<evidence type="ECO:0000256" key="7">
    <source>
        <dbReference type="ARBA" id="ARBA00035243"/>
    </source>
</evidence>
<dbReference type="AlphaFoldDB" id="A0A3N0VH36"/>
<name>A0A3N0VH36_9GAMM</name>
<dbReference type="GO" id="GO:0019843">
    <property type="term" value="F:rRNA binding"/>
    <property type="evidence" value="ECO:0007669"/>
    <property type="project" value="UniProtKB-UniRule"/>
</dbReference>
<dbReference type="EMBL" id="RJVO01000002">
    <property type="protein sequence ID" value="ROH92012.1"/>
    <property type="molecule type" value="Genomic_DNA"/>
</dbReference>
<dbReference type="Pfam" id="PF00297">
    <property type="entry name" value="Ribosomal_L3"/>
    <property type="match status" value="1"/>
</dbReference>
<comment type="PTM">
    <text evidence="8">Methylated by PrmB.</text>
</comment>
<evidence type="ECO:0000256" key="11">
    <source>
        <dbReference type="SAM" id="MobiDB-lite"/>
    </source>
</evidence>
<dbReference type="NCBIfam" id="TIGR03625">
    <property type="entry name" value="L3_bact"/>
    <property type="match status" value="1"/>
</dbReference>
<dbReference type="InterPro" id="IPR000597">
    <property type="entry name" value="Ribosomal_uL3"/>
</dbReference>
<comment type="subunit">
    <text evidence="8 10">Part of the 50S ribosomal subunit. Forms a cluster with proteins L14 and L19.</text>
</comment>
<feature type="region of interest" description="Disordered" evidence="11">
    <location>
        <begin position="142"/>
        <end position="162"/>
    </location>
</feature>
<evidence type="ECO:0000256" key="10">
    <source>
        <dbReference type="RuleBase" id="RU003906"/>
    </source>
</evidence>
<dbReference type="InterPro" id="IPR019927">
    <property type="entry name" value="Ribosomal_uL3_bac/org-type"/>
</dbReference>
<comment type="caution">
    <text evidence="12">The sequence shown here is derived from an EMBL/GenBank/DDBJ whole genome shotgun (WGS) entry which is preliminary data.</text>
</comment>
<dbReference type="HAMAP" id="MF_01325_B">
    <property type="entry name" value="Ribosomal_uL3_B"/>
    <property type="match status" value="1"/>
</dbReference>
<dbReference type="InterPro" id="IPR009000">
    <property type="entry name" value="Transl_B-barrel_sf"/>
</dbReference>
<gene>
    <name evidence="8" type="primary">rplC</name>
    <name evidence="12" type="ORF">ED208_06480</name>
</gene>
<evidence type="ECO:0000313" key="12">
    <source>
        <dbReference type="EMBL" id="ROH92012.1"/>
    </source>
</evidence>
<dbReference type="Proteomes" id="UP000282106">
    <property type="component" value="Unassembled WGS sequence"/>
</dbReference>
<dbReference type="GO" id="GO:0022625">
    <property type="term" value="C:cytosolic large ribosomal subunit"/>
    <property type="evidence" value="ECO:0007669"/>
    <property type="project" value="TreeGrafter"/>
</dbReference>
<evidence type="ECO:0000256" key="4">
    <source>
        <dbReference type="ARBA" id="ARBA00022884"/>
    </source>
</evidence>
<dbReference type="PROSITE" id="PS00474">
    <property type="entry name" value="RIBOSOMAL_L3"/>
    <property type="match status" value="1"/>
</dbReference>
<dbReference type="Gene3D" id="2.40.30.10">
    <property type="entry name" value="Translation factors"/>
    <property type="match status" value="1"/>
</dbReference>
<dbReference type="GO" id="GO:0006412">
    <property type="term" value="P:translation"/>
    <property type="evidence" value="ECO:0007669"/>
    <property type="project" value="UniProtKB-UniRule"/>
</dbReference>
<evidence type="ECO:0000256" key="9">
    <source>
        <dbReference type="RuleBase" id="RU003905"/>
    </source>
</evidence>
<dbReference type="PANTHER" id="PTHR11229">
    <property type="entry name" value="50S RIBOSOMAL PROTEIN L3"/>
    <property type="match status" value="1"/>
</dbReference>
<dbReference type="GO" id="GO:0003735">
    <property type="term" value="F:structural constituent of ribosome"/>
    <property type="evidence" value="ECO:0007669"/>
    <property type="project" value="UniProtKB-UniRule"/>
</dbReference>
<feature type="modified residue" description="N5-methylglutamine" evidence="8">
    <location>
        <position position="158"/>
    </location>
</feature>
<dbReference type="RefSeq" id="WP_123211056.1">
    <property type="nucleotide sequence ID" value="NZ_RJVO01000002.1"/>
</dbReference>
<evidence type="ECO:0000256" key="2">
    <source>
        <dbReference type="ARBA" id="ARBA00022481"/>
    </source>
</evidence>
<organism evidence="12 13">
    <name type="scientific">Stagnimonas aquatica</name>
    <dbReference type="NCBI Taxonomy" id="2689987"/>
    <lineage>
        <taxon>Bacteria</taxon>
        <taxon>Pseudomonadati</taxon>
        <taxon>Pseudomonadota</taxon>
        <taxon>Gammaproteobacteria</taxon>
        <taxon>Nevskiales</taxon>
        <taxon>Nevskiaceae</taxon>
        <taxon>Stagnimonas</taxon>
    </lineage>
</organism>
<keyword evidence="3 8" id="KW-0699">rRNA-binding</keyword>
<keyword evidence="4 8" id="KW-0694">RNA-binding</keyword>
<evidence type="ECO:0000256" key="6">
    <source>
        <dbReference type="ARBA" id="ARBA00023274"/>
    </source>
</evidence>
<reference evidence="12 13" key="1">
    <citation type="submission" date="2018-10" db="EMBL/GenBank/DDBJ databases">
        <authorList>
            <person name="Chen W.-M."/>
        </authorList>
    </citation>
    <scope>NUCLEOTIDE SEQUENCE [LARGE SCALE GENOMIC DNA]</scope>
    <source>
        <strain evidence="12 13">THS-13</strain>
    </source>
</reference>
<dbReference type="Gene3D" id="3.30.160.810">
    <property type="match status" value="1"/>
</dbReference>
<dbReference type="FunFam" id="2.40.30.10:FF:000004">
    <property type="entry name" value="50S ribosomal protein L3"/>
    <property type="match status" value="1"/>
</dbReference>
<accession>A0A3N0VH36</accession>
<dbReference type="InterPro" id="IPR019926">
    <property type="entry name" value="Ribosomal_uL3_CS"/>
</dbReference>
<keyword evidence="2 8" id="KW-0488">Methylation</keyword>
<protein>
    <recommendedName>
        <fullName evidence="7 8">Large ribosomal subunit protein uL3</fullName>
    </recommendedName>
</protein>
<evidence type="ECO:0000256" key="5">
    <source>
        <dbReference type="ARBA" id="ARBA00022980"/>
    </source>
</evidence>
<dbReference type="SUPFAM" id="SSF50447">
    <property type="entry name" value="Translation proteins"/>
    <property type="match status" value="1"/>
</dbReference>
<evidence type="ECO:0000313" key="13">
    <source>
        <dbReference type="Proteomes" id="UP000282106"/>
    </source>
</evidence>
<evidence type="ECO:0000256" key="3">
    <source>
        <dbReference type="ARBA" id="ARBA00022730"/>
    </source>
</evidence>
<comment type="similarity">
    <text evidence="1 8 9">Belongs to the universal ribosomal protein uL3 family.</text>
</comment>
<dbReference type="InParanoid" id="A0A3N0VH36"/>
<evidence type="ECO:0000256" key="1">
    <source>
        <dbReference type="ARBA" id="ARBA00006540"/>
    </source>
</evidence>
<keyword evidence="5 8" id="KW-0689">Ribosomal protein</keyword>
<dbReference type="FunCoup" id="A0A3N0VH36">
    <property type="interactions" value="718"/>
</dbReference>
<dbReference type="FunFam" id="3.30.160.810:FF:000001">
    <property type="entry name" value="50S ribosomal protein L3"/>
    <property type="match status" value="1"/>
</dbReference>
<sequence>MTNTVSRLGLVGRKAGMTRVFTDAGESIPVTVIECAPNRITQVKTVEADGYRAIQVTSGAVKASRLNKAEAGHFKKAGVEAGRTLVEFRLQDGEGAEFAAGAELKVELFADVKAVDVLGTTQGKGFAGWQKRHNFGGGRATHGNSLSHRMPGSIGQRQSPGKVWKGKPMAGHMGSKQASALNLDVVKIDGERNLILVKGAVPGYAGGEVIVRPTVK</sequence>
<comment type="function">
    <text evidence="8 10">One of the primary rRNA binding proteins, it binds directly near the 3'-end of the 23S rRNA, where it nucleates assembly of the 50S subunit.</text>
</comment>
<keyword evidence="6 8" id="KW-0687">Ribonucleoprotein</keyword>
<proteinExistence type="inferred from homology"/>
<dbReference type="PANTHER" id="PTHR11229:SF16">
    <property type="entry name" value="LARGE RIBOSOMAL SUBUNIT PROTEIN UL3C"/>
    <property type="match status" value="1"/>
</dbReference>